<accession>A0A9P4VVY7</accession>
<organism evidence="4 5">
    <name type="scientific">Patellaria atrata CBS 101060</name>
    <dbReference type="NCBI Taxonomy" id="1346257"/>
    <lineage>
        <taxon>Eukaryota</taxon>
        <taxon>Fungi</taxon>
        <taxon>Dikarya</taxon>
        <taxon>Ascomycota</taxon>
        <taxon>Pezizomycotina</taxon>
        <taxon>Dothideomycetes</taxon>
        <taxon>Dothideomycetes incertae sedis</taxon>
        <taxon>Patellariales</taxon>
        <taxon>Patellariaceae</taxon>
        <taxon>Patellaria</taxon>
    </lineage>
</organism>
<dbReference type="SUPFAM" id="SSF51735">
    <property type="entry name" value="NAD(P)-binding Rossmann-fold domains"/>
    <property type="match status" value="1"/>
</dbReference>
<evidence type="ECO:0000313" key="4">
    <source>
        <dbReference type="EMBL" id="KAF2843537.1"/>
    </source>
</evidence>
<dbReference type="PANTHER" id="PTHR10366">
    <property type="entry name" value="NAD DEPENDENT EPIMERASE/DEHYDRATASE"/>
    <property type="match status" value="1"/>
</dbReference>
<name>A0A9P4VVY7_9PEZI</name>
<proteinExistence type="inferred from homology"/>
<dbReference type="AlphaFoldDB" id="A0A9P4VVY7"/>
<dbReference type="Gene3D" id="3.40.50.720">
    <property type="entry name" value="NAD(P)-binding Rossmann-like Domain"/>
    <property type="match status" value="1"/>
</dbReference>
<dbReference type="InterPro" id="IPR001509">
    <property type="entry name" value="Epimerase_deHydtase"/>
</dbReference>
<evidence type="ECO:0000256" key="1">
    <source>
        <dbReference type="ARBA" id="ARBA00023002"/>
    </source>
</evidence>
<evidence type="ECO:0000313" key="5">
    <source>
        <dbReference type="Proteomes" id="UP000799429"/>
    </source>
</evidence>
<keyword evidence="1" id="KW-0560">Oxidoreductase</keyword>
<comment type="similarity">
    <text evidence="2">Belongs to the NAD(P)-dependent epimerase/dehydratase family. Dihydroflavonol-4-reductase subfamily.</text>
</comment>
<dbReference type="InterPro" id="IPR050425">
    <property type="entry name" value="NAD(P)_dehydrat-like"/>
</dbReference>
<dbReference type="Pfam" id="PF01370">
    <property type="entry name" value="Epimerase"/>
    <property type="match status" value="1"/>
</dbReference>
<keyword evidence="5" id="KW-1185">Reference proteome</keyword>
<gene>
    <name evidence="4" type="ORF">M501DRAFT_1012881</name>
</gene>
<comment type="caution">
    <text evidence="4">The sequence shown here is derived from an EMBL/GenBank/DDBJ whole genome shotgun (WGS) entry which is preliminary data.</text>
</comment>
<dbReference type="Proteomes" id="UP000799429">
    <property type="component" value="Unassembled WGS sequence"/>
</dbReference>
<dbReference type="EMBL" id="MU006089">
    <property type="protein sequence ID" value="KAF2843537.1"/>
    <property type="molecule type" value="Genomic_DNA"/>
</dbReference>
<dbReference type="OrthoDB" id="2735536at2759"/>
<feature type="domain" description="NAD-dependent epimerase/dehydratase" evidence="3">
    <location>
        <begin position="15"/>
        <end position="266"/>
    </location>
</feature>
<evidence type="ECO:0000259" key="3">
    <source>
        <dbReference type="Pfam" id="PF01370"/>
    </source>
</evidence>
<reference evidence="4" key="1">
    <citation type="journal article" date="2020" name="Stud. Mycol.">
        <title>101 Dothideomycetes genomes: a test case for predicting lifestyles and emergence of pathogens.</title>
        <authorList>
            <person name="Haridas S."/>
            <person name="Albert R."/>
            <person name="Binder M."/>
            <person name="Bloem J."/>
            <person name="Labutti K."/>
            <person name="Salamov A."/>
            <person name="Andreopoulos B."/>
            <person name="Baker S."/>
            <person name="Barry K."/>
            <person name="Bills G."/>
            <person name="Bluhm B."/>
            <person name="Cannon C."/>
            <person name="Castanera R."/>
            <person name="Culley D."/>
            <person name="Daum C."/>
            <person name="Ezra D."/>
            <person name="Gonzalez J."/>
            <person name="Henrissat B."/>
            <person name="Kuo A."/>
            <person name="Liang C."/>
            <person name="Lipzen A."/>
            <person name="Lutzoni F."/>
            <person name="Magnuson J."/>
            <person name="Mondo S."/>
            <person name="Nolan M."/>
            <person name="Ohm R."/>
            <person name="Pangilinan J."/>
            <person name="Park H.-J."/>
            <person name="Ramirez L."/>
            <person name="Alfaro M."/>
            <person name="Sun H."/>
            <person name="Tritt A."/>
            <person name="Yoshinaga Y."/>
            <person name="Zwiers L.-H."/>
            <person name="Turgeon B."/>
            <person name="Goodwin S."/>
            <person name="Spatafora J."/>
            <person name="Crous P."/>
            <person name="Grigoriev I."/>
        </authorList>
    </citation>
    <scope>NUCLEOTIDE SEQUENCE</scope>
    <source>
        <strain evidence="4">CBS 101060</strain>
    </source>
</reference>
<sequence>MLDDVELAIPKQARILVTGANGFVASHIIDQLLSAGYNVRGSVRDVNKNAWVGALFEERYGARNFELVSVPDMSKDGCFDEAVKGCAGVVHVASIMSGRSPEEVIPTVVAGGLNALKSAAKEPAVKRVVYTSSSIAATFPKPDEKFVIDENSWNEESIKTAWAAPGKELGMYRMNVYGASKAQTEKDLWKWYDETKPAFEFSTVLPNVNFGPVLSPEHQGFPSTVEWARYVFLEKDISGQASALPQHFISVLDTANLHLAALLNPSVQHERILGTAAPYTWDEVIAIFRKHFPEKEWKKSFAHLGRDISVVRNERAKELLGWMGRKEGFRGLEESVDEMVKDWVV</sequence>
<dbReference type="FunFam" id="3.40.50.720:FF:000426">
    <property type="entry name" value="Aldehyde reductase 2"/>
    <property type="match status" value="1"/>
</dbReference>
<dbReference type="PANTHER" id="PTHR10366:SF562">
    <property type="entry name" value="ALDEHYDE REDUCTASE II (AFU_ORTHOLOGUE AFUA_1G11360)"/>
    <property type="match status" value="1"/>
</dbReference>
<dbReference type="GO" id="GO:0016616">
    <property type="term" value="F:oxidoreductase activity, acting on the CH-OH group of donors, NAD or NADP as acceptor"/>
    <property type="evidence" value="ECO:0007669"/>
    <property type="project" value="TreeGrafter"/>
</dbReference>
<protein>
    <submittedName>
        <fullName evidence="4">Dihydroflavonol-4-reductase</fullName>
    </submittedName>
</protein>
<evidence type="ECO:0000256" key="2">
    <source>
        <dbReference type="ARBA" id="ARBA00023445"/>
    </source>
</evidence>
<dbReference type="InterPro" id="IPR036291">
    <property type="entry name" value="NAD(P)-bd_dom_sf"/>
</dbReference>